<dbReference type="EMBL" id="LNZH02000174">
    <property type="protein sequence ID" value="OCB88660.1"/>
    <property type="molecule type" value="Genomic_DNA"/>
</dbReference>
<dbReference type="GO" id="GO:0070086">
    <property type="term" value="P:ubiquitin-dependent endocytosis"/>
    <property type="evidence" value="ECO:0007669"/>
    <property type="project" value="TreeGrafter"/>
</dbReference>
<feature type="compositionally biased region" description="Basic and acidic residues" evidence="1">
    <location>
        <begin position="240"/>
        <end position="250"/>
    </location>
</feature>
<evidence type="ECO:0000313" key="4">
    <source>
        <dbReference type="Proteomes" id="UP000757232"/>
    </source>
</evidence>
<accession>A0A9Q5HZ31</accession>
<gene>
    <name evidence="3" type="ORF">A7U60_g4203</name>
</gene>
<dbReference type="GO" id="GO:0005886">
    <property type="term" value="C:plasma membrane"/>
    <property type="evidence" value="ECO:0007669"/>
    <property type="project" value="TreeGrafter"/>
</dbReference>
<dbReference type="InterPro" id="IPR011022">
    <property type="entry name" value="Arrestin_C-like"/>
</dbReference>
<feature type="compositionally biased region" description="Basic and acidic residues" evidence="1">
    <location>
        <begin position="212"/>
        <end position="227"/>
    </location>
</feature>
<dbReference type="InterPro" id="IPR014752">
    <property type="entry name" value="Arrestin-like_C"/>
</dbReference>
<feature type="compositionally biased region" description="Basic and acidic residues" evidence="1">
    <location>
        <begin position="407"/>
        <end position="435"/>
    </location>
</feature>
<keyword evidence="4" id="KW-1185">Reference proteome</keyword>
<feature type="compositionally biased region" description="Polar residues" evidence="1">
    <location>
        <begin position="131"/>
        <end position="141"/>
    </location>
</feature>
<dbReference type="AlphaFoldDB" id="A0A9Q5HZ31"/>
<dbReference type="PANTHER" id="PTHR11188:SF17">
    <property type="entry name" value="FI21816P1"/>
    <property type="match status" value="1"/>
</dbReference>
<feature type="region of interest" description="Disordered" evidence="1">
    <location>
        <begin position="161"/>
        <end position="348"/>
    </location>
</feature>
<feature type="compositionally biased region" description="Low complexity" evidence="1">
    <location>
        <begin position="228"/>
        <end position="239"/>
    </location>
</feature>
<organism evidence="3 4">
    <name type="scientific">Sanghuangporus baumii</name>
    <name type="common">Phellinus baumii</name>
    <dbReference type="NCBI Taxonomy" id="108892"/>
    <lineage>
        <taxon>Eukaryota</taxon>
        <taxon>Fungi</taxon>
        <taxon>Dikarya</taxon>
        <taxon>Basidiomycota</taxon>
        <taxon>Agaricomycotina</taxon>
        <taxon>Agaricomycetes</taxon>
        <taxon>Hymenochaetales</taxon>
        <taxon>Hymenochaetaceae</taxon>
        <taxon>Sanghuangporus</taxon>
    </lineage>
</organism>
<evidence type="ECO:0000256" key="1">
    <source>
        <dbReference type="SAM" id="MobiDB-lite"/>
    </source>
</evidence>
<dbReference type="Pfam" id="PF00339">
    <property type="entry name" value="Arrestin_N"/>
    <property type="match status" value="1"/>
</dbReference>
<proteinExistence type="predicted"/>
<protein>
    <recommendedName>
        <fullName evidence="2">Arrestin C-terminal-like domain-containing protein</fullName>
    </recommendedName>
</protein>
<evidence type="ECO:0000313" key="3">
    <source>
        <dbReference type="EMBL" id="OCB88660.1"/>
    </source>
</evidence>
<dbReference type="PANTHER" id="PTHR11188">
    <property type="entry name" value="ARRESTIN DOMAIN CONTAINING PROTEIN"/>
    <property type="match status" value="1"/>
</dbReference>
<dbReference type="InterPro" id="IPR011021">
    <property type="entry name" value="Arrestin-like_N"/>
</dbReference>
<feature type="region of interest" description="Disordered" evidence="1">
    <location>
        <begin position="791"/>
        <end position="816"/>
    </location>
</feature>
<dbReference type="OrthoDB" id="2238745at2759"/>
<feature type="region of interest" description="Disordered" evidence="1">
    <location>
        <begin position="122"/>
        <end position="148"/>
    </location>
</feature>
<comment type="caution">
    <text evidence="3">The sequence shown here is derived from an EMBL/GenBank/DDBJ whole genome shotgun (WGS) entry which is preliminary data.</text>
</comment>
<reference evidence="3" key="1">
    <citation type="submission" date="2016-06" db="EMBL/GenBank/DDBJ databases">
        <title>Draft Genome sequence of the fungus Inonotus baumii.</title>
        <authorList>
            <person name="Zhu H."/>
            <person name="Lin W."/>
        </authorList>
    </citation>
    <scope>NUCLEOTIDE SEQUENCE</scope>
    <source>
        <strain evidence="3">821</strain>
    </source>
</reference>
<feature type="compositionally biased region" description="Polar residues" evidence="1">
    <location>
        <begin position="273"/>
        <end position="288"/>
    </location>
</feature>
<dbReference type="Gene3D" id="2.60.40.640">
    <property type="match status" value="2"/>
</dbReference>
<feature type="compositionally biased region" description="Basic and acidic residues" evidence="1">
    <location>
        <begin position="365"/>
        <end position="393"/>
    </location>
</feature>
<feature type="region of interest" description="Disordered" evidence="1">
    <location>
        <begin position="365"/>
        <end position="445"/>
    </location>
</feature>
<feature type="compositionally biased region" description="Pro residues" evidence="1">
    <location>
        <begin position="166"/>
        <end position="175"/>
    </location>
</feature>
<dbReference type="SMART" id="SM01017">
    <property type="entry name" value="Arrestin_C"/>
    <property type="match status" value="1"/>
</dbReference>
<dbReference type="Pfam" id="PF02752">
    <property type="entry name" value="Arrestin_C"/>
    <property type="match status" value="1"/>
</dbReference>
<feature type="compositionally biased region" description="Low complexity" evidence="1">
    <location>
        <begin position="294"/>
        <end position="320"/>
    </location>
</feature>
<dbReference type="GO" id="GO:0030674">
    <property type="term" value="F:protein-macromolecule adaptor activity"/>
    <property type="evidence" value="ECO:0007669"/>
    <property type="project" value="TreeGrafter"/>
</dbReference>
<feature type="compositionally biased region" description="Polar residues" evidence="1">
    <location>
        <begin position="202"/>
        <end position="211"/>
    </location>
</feature>
<name>A0A9Q5HZ31_SANBA</name>
<dbReference type="GO" id="GO:0005829">
    <property type="term" value="C:cytosol"/>
    <property type="evidence" value="ECO:0007669"/>
    <property type="project" value="TreeGrafter"/>
</dbReference>
<dbReference type="InterPro" id="IPR050357">
    <property type="entry name" value="Arrestin_domain-protein"/>
</dbReference>
<dbReference type="GO" id="GO:0031625">
    <property type="term" value="F:ubiquitin protein ligase binding"/>
    <property type="evidence" value="ECO:0007669"/>
    <property type="project" value="TreeGrafter"/>
</dbReference>
<feature type="domain" description="Arrestin C-terminal-like" evidence="2">
    <location>
        <begin position="533"/>
        <end position="717"/>
    </location>
</feature>
<dbReference type="SUPFAM" id="SSF81296">
    <property type="entry name" value="E set domains"/>
    <property type="match status" value="1"/>
</dbReference>
<feature type="compositionally biased region" description="Low complexity" evidence="1">
    <location>
        <begin position="798"/>
        <end position="814"/>
    </location>
</feature>
<dbReference type="InterPro" id="IPR014756">
    <property type="entry name" value="Ig_E-set"/>
</dbReference>
<dbReference type="Proteomes" id="UP000757232">
    <property type="component" value="Unassembled WGS sequence"/>
</dbReference>
<evidence type="ECO:0000259" key="2">
    <source>
        <dbReference type="SMART" id="SM01017"/>
    </source>
</evidence>
<sequence>MAPKSSLSIRLTESVVFLRGSAETTVTGRRTTRDAPPAMLRGLLTLSLDKPTKISSIEITLEGKSVVTWPEGAGARKLEVTEEHDIFSATSVFFRAGKVQTDMGRRTASVGPGLTFDREEIEEEAVSNEETSYQSHFSGSPTFPPQRRRVSMDYQFMRRAFSNDLPTPPYSPPNTRPGSLRTHESSPSITMAAPHMARRTSPWVSNGSNVSRTREENEVPHPSRESSEPQSSSSSVAEDSLSRRVSHEDQDQPPDARSVSRGRPRLPALRPSDTPTASRTPSVSTAPTSPLVVSHRPPSHTSSRHSAGNSTTTSANNSSSILPSQSRDLDGEARILSPSPHRERGRRHARFSLAMVSNALLDAVKERVRSNSRPREGKERATTPTASRDHSPEGSRTNRTPNGVAEHIIDSEGERGRRRSREEACGKHKEKEKSTLGRITDALGLSTEAGEGDSWKEFRKGTYTYPISFAIPGDSPPSLECDFGTVKYRLKAVVHRPGAFTHRLSATREVTLIASPGEDDVDETDNIVVQREWDSQMHYLIIISGRSFPIGSSIPIHITFMPIAKIKIFRISALIEEKITYYTQFKQVARAEPVKKFELLSCRYHEKDGPPILPLASDFTSSPLRGLVDAEDESEAASSLMGPGPWSIQALLQLPKSCSLMHFTNKHKRSNIGIAHVLKIVFRVERGDDQFIDAKTGRRKHFDIVVQTPLHILSCRCSPEWTSLPRYSRLELGPYPGTQTCPCAQRKDEAEATEPAILPPVTTSPIASSSTSHYSPFHAFFHPFDYNEAPSAMEVQTPPGSVSSGGQSLSRPSSEVPADLASLYRRNTQFARLVAGEESEAGEPPPQYDAVASLENACGAQSFATAIPADT</sequence>